<evidence type="ECO:0000256" key="1">
    <source>
        <dbReference type="SAM" id="Phobius"/>
    </source>
</evidence>
<organism evidence="2 3">
    <name type="scientific">Citrullus colocynthis</name>
    <name type="common">colocynth</name>
    <dbReference type="NCBI Taxonomy" id="252529"/>
    <lineage>
        <taxon>Eukaryota</taxon>
        <taxon>Viridiplantae</taxon>
        <taxon>Streptophyta</taxon>
        <taxon>Embryophyta</taxon>
        <taxon>Tracheophyta</taxon>
        <taxon>Spermatophyta</taxon>
        <taxon>Magnoliopsida</taxon>
        <taxon>eudicotyledons</taxon>
        <taxon>Gunneridae</taxon>
        <taxon>Pentapetalae</taxon>
        <taxon>rosids</taxon>
        <taxon>fabids</taxon>
        <taxon>Cucurbitales</taxon>
        <taxon>Cucurbitaceae</taxon>
        <taxon>Benincaseae</taxon>
        <taxon>Citrullus</taxon>
    </lineage>
</organism>
<dbReference type="Proteomes" id="UP001642487">
    <property type="component" value="Chromosome 9"/>
</dbReference>
<keyword evidence="1" id="KW-0812">Transmembrane</keyword>
<accession>A0ABP0ZD47</accession>
<feature type="transmembrane region" description="Helical" evidence="1">
    <location>
        <begin position="31"/>
        <end position="53"/>
    </location>
</feature>
<sequence>MIQNYLRLVIGEISSLLLCLFHSLRSVSRTYVCLLFGLAFIISFLLPSSPSIVGLKLKPLYVSSSVMISQRWAIAG</sequence>
<dbReference type="EMBL" id="OZ021743">
    <property type="protein sequence ID" value="CAK9329680.1"/>
    <property type="molecule type" value="Genomic_DNA"/>
</dbReference>
<protein>
    <submittedName>
        <fullName evidence="2">Uncharacterized protein</fullName>
    </submittedName>
</protein>
<proteinExistence type="predicted"/>
<name>A0ABP0ZD47_9ROSI</name>
<evidence type="ECO:0000313" key="2">
    <source>
        <dbReference type="EMBL" id="CAK9329680.1"/>
    </source>
</evidence>
<reference evidence="2 3" key="1">
    <citation type="submission" date="2024-03" db="EMBL/GenBank/DDBJ databases">
        <authorList>
            <person name="Gkanogiannis A."/>
            <person name="Becerra Lopez-Lavalle L."/>
        </authorList>
    </citation>
    <scope>NUCLEOTIDE SEQUENCE [LARGE SCALE GENOMIC DNA]</scope>
</reference>
<keyword evidence="3" id="KW-1185">Reference proteome</keyword>
<evidence type="ECO:0000313" key="3">
    <source>
        <dbReference type="Proteomes" id="UP001642487"/>
    </source>
</evidence>
<keyword evidence="1" id="KW-0472">Membrane</keyword>
<gene>
    <name evidence="2" type="ORF">CITCOLO1_LOCUS22156</name>
</gene>
<keyword evidence="1" id="KW-1133">Transmembrane helix</keyword>
<feature type="transmembrane region" description="Helical" evidence="1">
    <location>
        <begin position="6"/>
        <end position="24"/>
    </location>
</feature>